<organism evidence="2 3">
    <name type="scientific">Sphingomonas glacialis</name>
    <dbReference type="NCBI Taxonomy" id="658225"/>
    <lineage>
        <taxon>Bacteria</taxon>
        <taxon>Pseudomonadati</taxon>
        <taxon>Pseudomonadota</taxon>
        <taxon>Alphaproteobacteria</taxon>
        <taxon>Sphingomonadales</taxon>
        <taxon>Sphingomonadaceae</taxon>
        <taxon>Sphingomonas</taxon>
    </lineage>
</organism>
<keyword evidence="1" id="KW-0732">Signal</keyword>
<name>A0ABQ3LMF2_9SPHN</name>
<keyword evidence="3" id="KW-1185">Reference proteome</keyword>
<gene>
    <name evidence="2" type="ORF">GCM10008023_26080</name>
</gene>
<reference evidence="3" key="1">
    <citation type="journal article" date="2019" name="Int. J. Syst. Evol. Microbiol.">
        <title>The Global Catalogue of Microorganisms (GCM) 10K type strain sequencing project: providing services to taxonomists for standard genome sequencing and annotation.</title>
        <authorList>
            <consortium name="The Broad Institute Genomics Platform"/>
            <consortium name="The Broad Institute Genome Sequencing Center for Infectious Disease"/>
            <person name="Wu L."/>
            <person name="Ma J."/>
        </authorList>
    </citation>
    <scope>NUCLEOTIDE SEQUENCE [LARGE SCALE GENOMIC DNA]</scope>
    <source>
        <strain evidence="3">CGMCC 1.8957</strain>
    </source>
</reference>
<evidence type="ECO:0008006" key="4">
    <source>
        <dbReference type="Google" id="ProtNLM"/>
    </source>
</evidence>
<proteinExistence type="predicted"/>
<dbReference type="RefSeq" id="WP_189676589.1">
    <property type="nucleotide sequence ID" value="NZ_BNAQ01000003.1"/>
</dbReference>
<dbReference type="Proteomes" id="UP000652430">
    <property type="component" value="Unassembled WGS sequence"/>
</dbReference>
<evidence type="ECO:0000313" key="2">
    <source>
        <dbReference type="EMBL" id="GHH19250.1"/>
    </source>
</evidence>
<accession>A0ABQ3LMF2</accession>
<sequence>MPASPKAALAVLFLCLALPSCVSTSRFIPDAGAPIALDLASQPDETVVATYRMAAATKALHFAQALGGYRPEDWHPQSAGFRWMQDGTGERIERFDGGPFRVVRFTLPARYRALPKSYAPFSPFSDGGVLIHSGQFHACLRIPCAGTDALPITIAAPGKTIGVEGRRVADQTRFVSRDDGTNIFVGNLMPEEADGFVAIIDPGLPTAARDHLRQSLPRAMTAFARIYGALSFRPELYVSMDARPRKDGHASTQGGTLPGQIFMHFDGANARERVTAEAPFWLDWFFAHEAAHLFQQDRVGKLAGDETAAWIHEGGADAMAALVLTQRGKEERGYVASRVRSAETACATGLASAPLDRATANGNFDLQYQCGMLIWLALDESVRAGKGDGLHAVNKTLFARVKAGAPWDENAFTTAARSSGAPQPLLQRVARLVHGGYRDPHEDVAALGKAALATVLREQAN</sequence>
<evidence type="ECO:0000313" key="3">
    <source>
        <dbReference type="Proteomes" id="UP000652430"/>
    </source>
</evidence>
<feature type="signal peptide" evidence="1">
    <location>
        <begin position="1"/>
        <end position="22"/>
    </location>
</feature>
<protein>
    <recommendedName>
        <fullName evidence="4">Peptidase M61 catalytic domain-containing protein</fullName>
    </recommendedName>
</protein>
<comment type="caution">
    <text evidence="2">The sequence shown here is derived from an EMBL/GenBank/DDBJ whole genome shotgun (WGS) entry which is preliminary data.</text>
</comment>
<dbReference type="EMBL" id="BNAQ01000003">
    <property type="protein sequence ID" value="GHH19250.1"/>
    <property type="molecule type" value="Genomic_DNA"/>
</dbReference>
<feature type="chain" id="PRO_5047322513" description="Peptidase M61 catalytic domain-containing protein" evidence="1">
    <location>
        <begin position="23"/>
        <end position="461"/>
    </location>
</feature>
<evidence type="ECO:0000256" key="1">
    <source>
        <dbReference type="SAM" id="SignalP"/>
    </source>
</evidence>